<gene>
    <name evidence="1" type="ORF">V6N12_025671</name>
</gene>
<evidence type="ECO:0000313" key="1">
    <source>
        <dbReference type="EMBL" id="KAK8498471.1"/>
    </source>
</evidence>
<accession>A0ABR2AWE7</accession>
<dbReference type="Proteomes" id="UP001472677">
    <property type="component" value="Unassembled WGS sequence"/>
</dbReference>
<dbReference type="EMBL" id="JBBPBM010000260">
    <property type="protein sequence ID" value="KAK8498471.1"/>
    <property type="molecule type" value="Genomic_DNA"/>
</dbReference>
<sequence length="126" mass="14094">MEISSAKNKFSPESQRKKNKKIVLGVTLTGALRRGSCPQFSQKSYGKVECRKSTPVQSYDRMLIQSETTKAKLPTSSSEHWMVFRFGGKKHVIGTYRRGTNPLVDMESVATSGVHQKRKILDESGS</sequence>
<proteinExistence type="predicted"/>
<organism evidence="1 2">
    <name type="scientific">Hibiscus sabdariffa</name>
    <name type="common">roselle</name>
    <dbReference type="NCBI Taxonomy" id="183260"/>
    <lineage>
        <taxon>Eukaryota</taxon>
        <taxon>Viridiplantae</taxon>
        <taxon>Streptophyta</taxon>
        <taxon>Embryophyta</taxon>
        <taxon>Tracheophyta</taxon>
        <taxon>Spermatophyta</taxon>
        <taxon>Magnoliopsida</taxon>
        <taxon>eudicotyledons</taxon>
        <taxon>Gunneridae</taxon>
        <taxon>Pentapetalae</taxon>
        <taxon>rosids</taxon>
        <taxon>malvids</taxon>
        <taxon>Malvales</taxon>
        <taxon>Malvaceae</taxon>
        <taxon>Malvoideae</taxon>
        <taxon>Hibiscus</taxon>
    </lineage>
</organism>
<keyword evidence="2" id="KW-1185">Reference proteome</keyword>
<comment type="caution">
    <text evidence="1">The sequence shown here is derived from an EMBL/GenBank/DDBJ whole genome shotgun (WGS) entry which is preliminary data.</text>
</comment>
<evidence type="ECO:0000313" key="2">
    <source>
        <dbReference type="Proteomes" id="UP001472677"/>
    </source>
</evidence>
<name>A0ABR2AWE7_9ROSI</name>
<protein>
    <submittedName>
        <fullName evidence="1">Uncharacterized protein</fullName>
    </submittedName>
</protein>
<reference evidence="1 2" key="1">
    <citation type="journal article" date="2024" name="G3 (Bethesda)">
        <title>Genome assembly of Hibiscus sabdariffa L. provides insights into metabolisms of medicinal natural products.</title>
        <authorList>
            <person name="Kim T."/>
        </authorList>
    </citation>
    <scope>NUCLEOTIDE SEQUENCE [LARGE SCALE GENOMIC DNA]</scope>
    <source>
        <strain evidence="1">TK-2024</strain>
        <tissue evidence="1">Old leaves</tissue>
    </source>
</reference>